<feature type="transmembrane region" description="Helical" evidence="2">
    <location>
        <begin position="66"/>
        <end position="83"/>
    </location>
</feature>
<evidence type="ECO:0000256" key="2">
    <source>
        <dbReference type="SAM" id="Phobius"/>
    </source>
</evidence>
<proteinExistence type="predicted"/>
<evidence type="ECO:0000313" key="4">
    <source>
        <dbReference type="Proteomes" id="UP000767446"/>
    </source>
</evidence>
<comment type="caution">
    <text evidence="3">The sequence shown here is derived from an EMBL/GenBank/DDBJ whole genome shotgun (WGS) entry which is preliminary data.</text>
</comment>
<name>A0A941GUN8_9CHRO</name>
<gene>
    <name evidence="3" type="ORF">DSM107014_06665</name>
</gene>
<evidence type="ECO:0000313" key="3">
    <source>
        <dbReference type="EMBL" id="MBR8827580.1"/>
    </source>
</evidence>
<sequence>MTSLDEREKELRRKEQEVELLKQELLLEKQALEAEKRQMQITQQESPLYPTKKYNAQQIQPLGRKLVQVGKFVVFVVVGIAMMRAGLFLGIWIARGAIAALIAFVGYKIFLEEKGD</sequence>
<accession>A0A941GUN8</accession>
<feature type="coiled-coil region" evidence="1">
    <location>
        <begin position="4"/>
        <end position="42"/>
    </location>
</feature>
<dbReference type="Proteomes" id="UP000767446">
    <property type="component" value="Unassembled WGS sequence"/>
</dbReference>
<keyword evidence="2" id="KW-1133">Transmembrane helix</keyword>
<dbReference type="AlphaFoldDB" id="A0A941GUN8"/>
<protein>
    <submittedName>
        <fullName evidence="3">Uncharacterized protein</fullName>
    </submittedName>
</protein>
<organism evidence="3 4">
    <name type="scientific">Gomphosphaeria aponina SAG 52.96 = DSM 107014</name>
    <dbReference type="NCBI Taxonomy" id="1521640"/>
    <lineage>
        <taxon>Bacteria</taxon>
        <taxon>Bacillati</taxon>
        <taxon>Cyanobacteriota</taxon>
        <taxon>Cyanophyceae</taxon>
        <taxon>Oscillatoriophycideae</taxon>
        <taxon>Chroococcales</taxon>
        <taxon>Gomphosphaeriaceae</taxon>
        <taxon>Gomphosphaeria</taxon>
    </lineage>
</organism>
<reference evidence="3" key="1">
    <citation type="submission" date="2021-02" db="EMBL/GenBank/DDBJ databases">
        <title>Metagenome analyses of Stigonema ocellatum DSM 106950, Chlorogloea purpurea SAG 13.99 and Gomphosphaeria aponina DSM 107014.</title>
        <authorList>
            <person name="Marter P."/>
            <person name="Huang S."/>
        </authorList>
    </citation>
    <scope>NUCLEOTIDE SEQUENCE</scope>
    <source>
        <strain evidence="3">JP213</strain>
    </source>
</reference>
<keyword evidence="2" id="KW-0472">Membrane</keyword>
<dbReference type="EMBL" id="JADQBC010000035">
    <property type="protein sequence ID" value="MBR8827580.1"/>
    <property type="molecule type" value="Genomic_DNA"/>
</dbReference>
<evidence type="ECO:0000256" key="1">
    <source>
        <dbReference type="SAM" id="Coils"/>
    </source>
</evidence>
<keyword evidence="2" id="KW-0812">Transmembrane</keyword>
<keyword evidence="1" id="KW-0175">Coiled coil</keyword>